<organism evidence="1 2">
    <name type="scientific">Chitinophaga ginsengisoli</name>
    <dbReference type="NCBI Taxonomy" id="363837"/>
    <lineage>
        <taxon>Bacteria</taxon>
        <taxon>Pseudomonadati</taxon>
        <taxon>Bacteroidota</taxon>
        <taxon>Chitinophagia</taxon>
        <taxon>Chitinophagales</taxon>
        <taxon>Chitinophagaceae</taxon>
        <taxon>Chitinophaga</taxon>
    </lineage>
</organism>
<dbReference type="RefSeq" id="WP_106602249.1">
    <property type="nucleotide sequence ID" value="NZ_PYGK01000004.1"/>
</dbReference>
<dbReference type="Proteomes" id="UP000240978">
    <property type="component" value="Unassembled WGS sequence"/>
</dbReference>
<dbReference type="OrthoDB" id="1149873at2"/>
<comment type="caution">
    <text evidence="1">The sequence shown here is derived from an EMBL/GenBank/DDBJ whole genome shotgun (WGS) entry which is preliminary data.</text>
</comment>
<accession>A0A2P8GDI8</accession>
<gene>
    <name evidence="1" type="ORF">CLV42_104335</name>
</gene>
<sequence>MQEENKKLSFIERMKQRAVSQQSYGGQAENSGANTENATCPNCGAGRAKQDGLTHCAYCGHPFITTTLTDGKYIKKSDNSNT</sequence>
<evidence type="ECO:0000313" key="2">
    <source>
        <dbReference type="Proteomes" id="UP000240978"/>
    </source>
</evidence>
<protein>
    <submittedName>
        <fullName evidence="1">Uncharacterized protein</fullName>
    </submittedName>
</protein>
<proteinExistence type="predicted"/>
<keyword evidence="2" id="KW-1185">Reference proteome</keyword>
<evidence type="ECO:0000313" key="1">
    <source>
        <dbReference type="EMBL" id="PSL32032.1"/>
    </source>
</evidence>
<dbReference type="AlphaFoldDB" id="A0A2P8GDI8"/>
<name>A0A2P8GDI8_9BACT</name>
<reference evidence="1 2" key="1">
    <citation type="submission" date="2018-03" db="EMBL/GenBank/DDBJ databases">
        <title>Genomic Encyclopedia of Archaeal and Bacterial Type Strains, Phase II (KMG-II): from individual species to whole genera.</title>
        <authorList>
            <person name="Goeker M."/>
        </authorList>
    </citation>
    <scope>NUCLEOTIDE SEQUENCE [LARGE SCALE GENOMIC DNA]</scope>
    <source>
        <strain evidence="1 2">DSM 18107</strain>
    </source>
</reference>
<dbReference type="EMBL" id="PYGK01000004">
    <property type="protein sequence ID" value="PSL32032.1"/>
    <property type="molecule type" value="Genomic_DNA"/>
</dbReference>